<evidence type="ECO:0000313" key="1">
    <source>
        <dbReference type="EMBL" id="BDU78163.1"/>
    </source>
</evidence>
<evidence type="ECO:0000313" key="2">
    <source>
        <dbReference type="Proteomes" id="UP001228113"/>
    </source>
</evidence>
<proteinExistence type="predicted"/>
<dbReference type="Proteomes" id="UP001228113">
    <property type="component" value="Chromosome"/>
</dbReference>
<accession>A0AA48H920</accession>
<dbReference type="RefSeq" id="WP_316410597.1">
    <property type="nucleotide sequence ID" value="NZ_AP027081.1"/>
</dbReference>
<dbReference type="Gene3D" id="1.10.400.20">
    <property type="entry name" value="putative tagatose 6-phosphate kinase domain like"/>
    <property type="match status" value="1"/>
</dbReference>
<dbReference type="KEGG" id="msea:METESE_31210"/>
<dbReference type="InterPro" id="IPR013785">
    <property type="entry name" value="Aldolase_TIM"/>
</dbReference>
<name>A0AA48H920_9BACT</name>
<reference evidence="1" key="1">
    <citation type="journal article" date="2023" name="Int. J. Syst. Evol. Microbiol.">
        <title>Mesoterricola silvestris gen. nov., sp. nov., Mesoterricola sediminis sp. nov., Geothrix oryzae sp. nov., Geothrix edaphica sp. nov., Geothrix rubra sp. nov., and Geothrix limicola sp. nov., six novel members of Acidobacteriota isolated from soils.</title>
        <authorList>
            <person name="Itoh H."/>
            <person name="Sugisawa Y."/>
            <person name="Mise K."/>
            <person name="Xu Z."/>
            <person name="Kuniyasu M."/>
            <person name="Ushijima N."/>
            <person name="Kawano K."/>
            <person name="Kobayashi E."/>
            <person name="Shiratori Y."/>
            <person name="Masuda Y."/>
            <person name="Senoo K."/>
        </authorList>
    </citation>
    <scope>NUCLEOTIDE SEQUENCE</scope>
    <source>
        <strain evidence="1">W786</strain>
    </source>
</reference>
<protein>
    <submittedName>
        <fullName evidence="1">D-tagatose-bisphosphate aldolase, class II, non-catalytic subunit</fullName>
    </submittedName>
</protein>
<dbReference type="GO" id="GO:0005975">
    <property type="term" value="P:carbohydrate metabolic process"/>
    <property type="evidence" value="ECO:0007669"/>
    <property type="project" value="InterPro"/>
</dbReference>
<keyword evidence="2" id="KW-1185">Reference proteome</keyword>
<dbReference type="EMBL" id="AP027081">
    <property type="protein sequence ID" value="BDU78163.1"/>
    <property type="molecule type" value="Genomic_DNA"/>
</dbReference>
<dbReference type="Gene3D" id="3.20.20.70">
    <property type="entry name" value="Aldolase class I"/>
    <property type="match status" value="1"/>
</dbReference>
<dbReference type="Pfam" id="PF08013">
    <property type="entry name" value="GatZ_KbaZ-like"/>
    <property type="match status" value="1"/>
</dbReference>
<organism evidence="1 2">
    <name type="scientific">Mesoterricola sediminis</name>
    <dbReference type="NCBI Taxonomy" id="2927980"/>
    <lineage>
        <taxon>Bacteria</taxon>
        <taxon>Pseudomonadati</taxon>
        <taxon>Acidobacteriota</taxon>
        <taxon>Holophagae</taxon>
        <taxon>Holophagales</taxon>
        <taxon>Holophagaceae</taxon>
        <taxon>Mesoterricola</taxon>
    </lineage>
</organism>
<dbReference type="SUPFAM" id="SSF51569">
    <property type="entry name" value="Aldolase"/>
    <property type="match status" value="1"/>
</dbReference>
<dbReference type="AlphaFoldDB" id="A0AA48H920"/>
<dbReference type="InterPro" id="IPR012062">
    <property type="entry name" value="GatZ/KbaZ-like"/>
</dbReference>
<gene>
    <name evidence="1" type="ORF">METESE_31210</name>
</gene>
<sequence length="440" mass="48369">MPDRLITLLDQRRLGTNRGLPSVRTTHPGVLAAAVRVARDWDAPLILACTCSQVNHLGGYLGRTPAEHRERLHTLAVQADLDLGALILGVDHLGPGAFRHDGPAQAMEKAAQTARAFVTAGFRKLHMDTGHPCNGDGPDFGPAVAARRAAQLCRAAEEAYAAAPLAGAAPVYVLDAEMPAPALLPGQQAPITDPETVFRTADLHREAFEAEGIAGAWERVVAFRVRCGADFTESAIHRYNPRRSLPLARAFRGGPWLFEVPFTDYQSPASLREMVEDGFGILQVGPWLTYAWREAVFALEDLVRDMTRLEGEPGPVQVREVLDQAMRRDPARWKDHHRGTPREQAYARLFSYFDRSRYYWTDPAVEREVEALFELTEGPLPLQLLSHHLPQALEAVLDGHLEASGRAIPPFAVSQVLGSYFEACQLHKGDKVDPPGSGNN</sequence>